<organism evidence="3 4">
    <name type="scientific">Methylobacterium iners</name>
    <dbReference type="NCBI Taxonomy" id="418707"/>
    <lineage>
        <taxon>Bacteria</taxon>
        <taxon>Pseudomonadati</taxon>
        <taxon>Pseudomonadota</taxon>
        <taxon>Alphaproteobacteria</taxon>
        <taxon>Hyphomicrobiales</taxon>
        <taxon>Methylobacteriaceae</taxon>
        <taxon>Methylobacterium</taxon>
    </lineage>
</organism>
<evidence type="ECO:0008006" key="5">
    <source>
        <dbReference type="Google" id="ProtNLM"/>
    </source>
</evidence>
<feature type="chain" id="PRO_5045945140" description="Lysozyme inhibitor LprI N-terminal domain-containing protein" evidence="2">
    <location>
        <begin position="23"/>
        <end position="127"/>
    </location>
</feature>
<dbReference type="Proteomes" id="UP001055125">
    <property type="component" value="Unassembled WGS sequence"/>
</dbReference>
<feature type="compositionally biased region" description="Polar residues" evidence="1">
    <location>
        <begin position="36"/>
        <end position="47"/>
    </location>
</feature>
<name>A0ABQ4RSP8_9HYPH</name>
<evidence type="ECO:0000256" key="1">
    <source>
        <dbReference type="SAM" id="MobiDB-lite"/>
    </source>
</evidence>
<proteinExistence type="predicted"/>
<comment type="caution">
    <text evidence="3">The sequence shown here is derived from an EMBL/GenBank/DDBJ whole genome shotgun (WGS) entry which is preliminary data.</text>
</comment>
<feature type="signal peptide" evidence="2">
    <location>
        <begin position="1"/>
        <end position="22"/>
    </location>
</feature>
<feature type="region of interest" description="Disordered" evidence="1">
    <location>
        <begin position="36"/>
        <end position="60"/>
    </location>
</feature>
<dbReference type="EMBL" id="BPQP01000016">
    <property type="protein sequence ID" value="GJD93806.1"/>
    <property type="molecule type" value="Genomic_DNA"/>
</dbReference>
<keyword evidence="4" id="KW-1185">Reference proteome</keyword>
<reference evidence="3" key="1">
    <citation type="journal article" date="2021" name="Front. Microbiol.">
        <title>Comprehensive Comparative Genomics and Phenotyping of Methylobacterium Species.</title>
        <authorList>
            <person name="Alessa O."/>
            <person name="Ogura Y."/>
            <person name="Fujitani Y."/>
            <person name="Takami H."/>
            <person name="Hayashi T."/>
            <person name="Sahin N."/>
            <person name="Tani A."/>
        </authorList>
    </citation>
    <scope>NUCLEOTIDE SEQUENCE</scope>
    <source>
        <strain evidence="3">DSM 19015</strain>
    </source>
</reference>
<evidence type="ECO:0000313" key="3">
    <source>
        <dbReference type="EMBL" id="GJD93806.1"/>
    </source>
</evidence>
<gene>
    <name evidence="3" type="ORF">OCOJLMKI_1004</name>
</gene>
<protein>
    <recommendedName>
        <fullName evidence="5">Lysozyme inhibitor LprI N-terminal domain-containing protein</fullName>
    </recommendedName>
</protein>
<evidence type="ECO:0000313" key="4">
    <source>
        <dbReference type="Proteomes" id="UP001055125"/>
    </source>
</evidence>
<keyword evidence="2" id="KW-0732">Signal</keyword>
<feature type="compositionally biased region" description="Basic and acidic residues" evidence="1">
    <location>
        <begin position="48"/>
        <end position="60"/>
    </location>
</feature>
<sequence length="127" mass="13445">MLPYSLILAGAAALALTPPAQAQAGPPELDIQATCRSAGSSGVSTEVQSRDGCLRSEREARDEVKRRWGEFSTEAKTQCAKQSELGGSPGYVEFVTCLELASGSGPVRATPNQRTNPIEVLRKPEGQ</sequence>
<accession>A0ABQ4RSP8</accession>
<reference evidence="3" key="2">
    <citation type="submission" date="2021-08" db="EMBL/GenBank/DDBJ databases">
        <authorList>
            <person name="Tani A."/>
            <person name="Ola A."/>
            <person name="Ogura Y."/>
            <person name="Katsura K."/>
            <person name="Hayashi T."/>
        </authorList>
    </citation>
    <scope>NUCLEOTIDE SEQUENCE</scope>
    <source>
        <strain evidence="3">DSM 19015</strain>
    </source>
</reference>
<evidence type="ECO:0000256" key="2">
    <source>
        <dbReference type="SAM" id="SignalP"/>
    </source>
</evidence>
<feature type="region of interest" description="Disordered" evidence="1">
    <location>
        <begin position="103"/>
        <end position="127"/>
    </location>
</feature>
<dbReference type="RefSeq" id="WP_238242999.1">
    <property type="nucleotide sequence ID" value="NZ_BPQP01000016.1"/>
</dbReference>